<gene>
    <name evidence="10" type="ORF">H7R39_00760</name>
</gene>
<evidence type="ECO:0000256" key="7">
    <source>
        <dbReference type="ARBA" id="ARBA00047942"/>
    </source>
</evidence>
<keyword evidence="2 10" id="KW-0489">Methyltransferase</keyword>
<sequence>MNLFDDRSLVIKQIMLDEFSVLERYNALKAYQTKKNFIKNVKEEKFQESFLKDIFVDCLGYTLDTQNPNNFNLTREEKTKIDGKKADGCIIINNKVVGIIELKGQNTKDLDKRGSRDFSPVEQAFSYLSSFDNKFAKYVIVSNFDEIRFYIKDRLKFESFNLLELDFENFKFLHALISFESIKEDLPFSLKERSSSQETSISKKFYDDYSNFRIELFENICKNNSAFTKQEALKFTQKICDRLIFIFFAEDCGLLAKDTINRIIDGFSNDILNHSLYDYYKVYFKSINSSNEKLKIPAYNGGLFATDTILDSLNIDDYILNEKVKTLSSYDFNSEISVNILGHIFEQSLSDLEHIISSNFNKRKKDGIFYTPKFITSYILNQTLGEICNAKKEELGLNDITEPAKNLKKLNKGELKNLENLNVYRDFLLNLKILDPACGSGAFLNEALDFLIKEHEFIDNKRKLLETDDLGLYDIQKTVLENNLYGVDINAEAVEIAKLSLWLRTAQFGRKLVNLGQKIKCGNSLVDKEFYWEKEFSEVFEKGGFDIIVGNPPYISYQSNLLSKLDMQYFSDVYETPYKIYDTYALFIEKSIKLLNNNGKFGFIVPSTLLQNESFCLMREFIAKNTNIDKIVFCADGVFNDAVVPTIILLLNKNKEKQFVEILKSEKDYIYPKSLISYNDFIKNPRHGFNISLILMDRQILDKCKTDECIQNFLDIKESIKTGNDKRFISDIKTDTHTLRIVTGKEVSKFKIKGFKYFDFNEKELKRPTKAEYYTNSKLFIRRVGKNLECVFDDNGFFSTHVLYVGIQKDSSFGLKAIMCILNSTLFNYLYQTLFPAKGDIFPEIRIGNLRSLPINNNIKKKSNELESLGEKLMVLYSRLDQELHKFYSSLELDNISNKIKKFYTINFDEFIKELQKSKKINFKNKLEERNFKEQWQGLFERDKTIAINLEKQILQMQANIDEIIFDSFELDKDEREYILNGK</sequence>
<comment type="caution">
    <text evidence="10">The sequence shown here is derived from an EMBL/GenBank/DDBJ whole genome shotgun (WGS) entry which is preliminary data.</text>
</comment>
<dbReference type="Pfam" id="PF07669">
    <property type="entry name" value="Eco57I"/>
    <property type="match status" value="1"/>
</dbReference>
<dbReference type="GO" id="GO:0032259">
    <property type="term" value="P:methylation"/>
    <property type="evidence" value="ECO:0007669"/>
    <property type="project" value="UniProtKB-KW"/>
</dbReference>
<dbReference type="PRINTS" id="PR00507">
    <property type="entry name" value="N12N6MTFRASE"/>
</dbReference>
<dbReference type="GO" id="GO:0009307">
    <property type="term" value="P:DNA restriction-modification system"/>
    <property type="evidence" value="ECO:0007669"/>
    <property type="project" value="UniProtKB-KW"/>
</dbReference>
<dbReference type="Proteomes" id="UP000552683">
    <property type="component" value="Unassembled WGS sequence"/>
</dbReference>
<name>A0A842J8E9_9BACT</name>
<accession>A0A842J8E9</accession>
<evidence type="ECO:0000256" key="4">
    <source>
        <dbReference type="ARBA" id="ARBA00022691"/>
    </source>
</evidence>
<dbReference type="Pfam" id="PF12950">
    <property type="entry name" value="TaqI_C"/>
    <property type="match status" value="1"/>
</dbReference>
<evidence type="ECO:0000259" key="8">
    <source>
        <dbReference type="Pfam" id="PF07669"/>
    </source>
</evidence>
<dbReference type="RefSeq" id="WP_185897541.1">
    <property type="nucleotide sequence ID" value="NZ_JACLZK010000001.1"/>
</dbReference>
<dbReference type="SUPFAM" id="SSF53335">
    <property type="entry name" value="S-adenosyl-L-methionine-dependent methyltransferases"/>
    <property type="match status" value="1"/>
</dbReference>
<dbReference type="InterPro" id="IPR025931">
    <property type="entry name" value="TaqI_C"/>
</dbReference>
<dbReference type="PANTHER" id="PTHR33841">
    <property type="entry name" value="DNA METHYLTRANSFERASE YEEA-RELATED"/>
    <property type="match status" value="1"/>
</dbReference>
<dbReference type="AlphaFoldDB" id="A0A842J8E9"/>
<dbReference type="EC" id="2.1.1.72" evidence="1"/>
<dbReference type="PROSITE" id="PS00092">
    <property type="entry name" value="N6_MTASE"/>
    <property type="match status" value="1"/>
</dbReference>
<proteinExistence type="predicted"/>
<evidence type="ECO:0000259" key="9">
    <source>
        <dbReference type="Pfam" id="PF12950"/>
    </source>
</evidence>
<keyword evidence="4" id="KW-0949">S-adenosyl-L-methionine</keyword>
<feature type="domain" description="Type II methyltransferase M.TaqI-like" evidence="8">
    <location>
        <begin position="482"/>
        <end position="638"/>
    </location>
</feature>
<dbReference type="EMBL" id="JACLZK010000001">
    <property type="protein sequence ID" value="MBC2881823.1"/>
    <property type="molecule type" value="Genomic_DNA"/>
</dbReference>
<dbReference type="Gene3D" id="3.40.50.150">
    <property type="entry name" value="Vaccinia Virus protein VP39"/>
    <property type="match status" value="1"/>
</dbReference>
<dbReference type="InterPro" id="IPR002052">
    <property type="entry name" value="DNA_methylase_N6_adenine_CS"/>
</dbReference>
<evidence type="ECO:0000256" key="1">
    <source>
        <dbReference type="ARBA" id="ARBA00011900"/>
    </source>
</evidence>
<evidence type="ECO:0000313" key="11">
    <source>
        <dbReference type="Proteomes" id="UP000552683"/>
    </source>
</evidence>
<dbReference type="PANTHER" id="PTHR33841:SF1">
    <property type="entry name" value="DNA METHYLTRANSFERASE A"/>
    <property type="match status" value="1"/>
</dbReference>
<evidence type="ECO:0000256" key="3">
    <source>
        <dbReference type="ARBA" id="ARBA00022679"/>
    </source>
</evidence>
<keyword evidence="5" id="KW-0680">Restriction system</keyword>
<evidence type="ECO:0000256" key="6">
    <source>
        <dbReference type="ARBA" id="ARBA00023125"/>
    </source>
</evidence>
<keyword evidence="6" id="KW-0238">DNA-binding</keyword>
<evidence type="ECO:0000313" key="10">
    <source>
        <dbReference type="EMBL" id="MBC2881823.1"/>
    </source>
</evidence>
<dbReference type="GO" id="GO:0003677">
    <property type="term" value="F:DNA binding"/>
    <property type="evidence" value="ECO:0007669"/>
    <property type="project" value="UniProtKB-KW"/>
</dbReference>
<dbReference type="InterPro" id="IPR029063">
    <property type="entry name" value="SAM-dependent_MTases_sf"/>
</dbReference>
<dbReference type="InterPro" id="IPR050953">
    <property type="entry name" value="N4_N6_ade-DNA_methylase"/>
</dbReference>
<comment type="catalytic activity">
    <reaction evidence="7">
        <text>a 2'-deoxyadenosine in DNA + S-adenosyl-L-methionine = an N(6)-methyl-2'-deoxyadenosine in DNA + S-adenosyl-L-homocysteine + H(+)</text>
        <dbReference type="Rhea" id="RHEA:15197"/>
        <dbReference type="Rhea" id="RHEA-COMP:12418"/>
        <dbReference type="Rhea" id="RHEA-COMP:12419"/>
        <dbReference type="ChEBI" id="CHEBI:15378"/>
        <dbReference type="ChEBI" id="CHEBI:57856"/>
        <dbReference type="ChEBI" id="CHEBI:59789"/>
        <dbReference type="ChEBI" id="CHEBI:90615"/>
        <dbReference type="ChEBI" id="CHEBI:90616"/>
        <dbReference type="EC" id="2.1.1.72"/>
    </reaction>
</comment>
<protein>
    <recommendedName>
        <fullName evidence="1">site-specific DNA-methyltransferase (adenine-specific)</fullName>
        <ecNumber evidence="1">2.1.1.72</ecNumber>
    </recommendedName>
</protein>
<reference evidence="10 11" key="1">
    <citation type="submission" date="2020-08" db="EMBL/GenBank/DDBJ databases">
        <title>Complete genome and description of Campylobacter massiliensis Marseille-Q3452 sp. nov.</title>
        <authorList>
            <person name="Antezack A."/>
        </authorList>
    </citation>
    <scope>NUCLEOTIDE SEQUENCE [LARGE SCALE GENOMIC DNA]</scope>
    <source>
        <strain evidence="10 11">Marseille-Q3452</strain>
    </source>
</reference>
<feature type="domain" description="TaqI-like C-terminal specificity" evidence="9">
    <location>
        <begin position="741"/>
        <end position="855"/>
    </location>
</feature>
<keyword evidence="3" id="KW-0808">Transferase</keyword>
<dbReference type="InterPro" id="IPR011639">
    <property type="entry name" value="MethylTrfase_TaqI-like_dom"/>
</dbReference>
<organism evidence="10 11">
    <name type="scientific">Campylobacter massiliensis</name>
    <dbReference type="NCBI Taxonomy" id="2762557"/>
    <lineage>
        <taxon>Bacteria</taxon>
        <taxon>Pseudomonadati</taxon>
        <taxon>Campylobacterota</taxon>
        <taxon>Epsilonproteobacteria</taxon>
        <taxon>Campylobacterales</taxon>
        <taxon>Campylobacteraceae</taxon>
        <taxon>Campylobacter</taxon>
    </lineage>
</organism>
<evidence type="ECO:0000256" key="5">
    <source>
        <dbReference type="ARBA" id="ARBA00022747"/>
    </source>
</evidence>
<keyword evidence="11" id="KW-1185">Reference proteome</keyword>
<dbReference type="GO" id="GO:0009007">
    <property type="term" value="F:site-specific DNA-methyltransferase (adenine-specific) activity"/>
    <property type="evidence" value="ECO:0007669"/>
    <property type="project" value="UniProtKB-EC"/>
</dbReference>
<evidence type="ECO:0000256" key="2">
    <source>
        <dbReference type="ARBA" id="ARBA00022603"/>
    </source>
</evidence>